<keyword evidence="2" id="KW-1185">Reference proteome</keyword>
<dbReference type="Proteomes" id="UP001056778">
    <property type="component" value="Chromosome 1"/>
</dbReference>
<gene>
    <name evidence="1" type="ORF">MML48_1g07188</name>
</gene>
<sequence>MRRYPITPPDADYSSYGFRSPSSSQSWSKSEEAESSLSRSMRYAEPWLYGSVRAPSGLLLTPALVLCSCADYLNGTKRSSKKGQTICKKCKGTRIPLNAIEASKFGTVRCYPTTPTQPTCVRAGTVKVSSSKSRPSILNTTGDPYDLMRRSRLAISDNAAHTQYRARSVSPSKNRSSSENRTASSSLRSKSSTTHNVSKYSTVGRKSILECNVNPYELMGTDDPQDASITLVNGQRIRVRPKVQEMKNSEYEDVQIRRQSSQRHSKSGHNYQQYQMARAKNAQSNTANNKLNPNEKESECNNNINNASNSNRFKSILKKPTTTFNDTDLRGGPVERSPSPARKSGSHFYLPLPANNSTPRKKVQFLVENELVSRENKVLPNDYETDNEVFVDVPEITECDDEKEENTDGEEEEKIAIPVKHNKQEESTTKESETSKEKGSSVLTTNSYKLRRTKSERKSQEAAKVLFHDTMALRLKSGRNDTRDVFTKKDLEKLDGVDPTKLKNFEKIRPRGPPPQPPASLNLIQSKATPEISETYLKLPDVPKLAPLASPECLIITQDRHETILPPLDNTFLNDKTFKKDADTNTSIEEKEFAANIIEKAVERSQKVMKNITQSRNDVSIEKKTKRTRKTGNVLEISSISSQNNLDDRQNVLETNTETALSITEDSKQTIDVPRKTIPESSLDIPKKSSGDDVPPPNDIKSNTNTENINDFLEQVLTIKKIEAKSPPQSNILDQVNYISSASSDQSENNESSLEFINSDPPAAPPRKKSNNRQSFTISMTNNHPVNVISPVIVNETTNKTIVKISSPVTPPVHKLKIRNEFPETNTSSVTITDNNLGKTSITINGDDCYCTVNVKDDVSIYQSSVVVKDSGVTIQPPERKSSSIYITGNFVTPLTTLEKIDDAGSIQDNSSKYEDIKEYDDCQSVNDSTSNYSKRINNQSSSQVNDQLIRENQKETTATNALDVLCSTEMLKQILCDPVEAVKRNLVPHVCGKSDVSRRPRSRKTIESDDLVASFLNDSLLNGTASIDQLPPNHVTQLIEESFLKLRNHDNAIMDDDKDVSSEHSSTTQYEIMDPGSDCYTDNSNRSSVTEEELSTRSKFYELLAESAVEVAESDDHHYESIKANVDPIYEEIEIPPPLPSNPPPKMLLDDLQLDKEYTTRSIFEGASKYDILSYLVDAKERGIVPEDSYTYNFNNSGIVVEDDGKESSESYNRVSHMSTVSDSSEESSLVLSNALLDDKVQRSIEVERNDSGVGSETSKSSLSKYRTKQEQTLICEDCDGTVDLLGENEPLICRKCVKKRTERKEIITEIVETEEKYSRDLQIILEEFYQPMLVAGLLTSDQLSAIFLNVEELLENSQALAERLRDAVEIATEQGDEDLLTVNIGKLILEAAPMLHAFETYCIRQGAASLLLAGLEKEKELLRIFLRVSQMENTVLRRMNLNSFLMVPVQRVTKYPLLLARLYKVTPSHHETREQLKEAQHKIELHLNHMNSETKDVPSKLWRRISSNNGRRSSSEMDLVNIKLRKIAVDVLEWNHDEARFALEGKLLFTQPTDNNWRKGRTIKLTPVNALLVTNGKVSNSANRPEPADEGLIFSRHSGVREAALLLVRDKNGRYSLLREPLYLDRCVIAADPAWQSYFEVQELLGKDTFIFKVRI</sequence>
<evidence type="ECO:0000313" key="1">
    <source>
        <dbReference type="EMBL" id="KAI4469964.1"/>
    </source>
</evidence>
<evidence type="ECO:0000313" key="2">
    <source>
        <dbReference type="Proteomes" id="UP001056778"/>
    </source>
</evidence>
<name>A0ACB9TT58_HOLOL</name>
<proteinExistence type="predicted"/>
<comment type="caution">
    <text evidence="1">The sequence shown here is derived from an EMBL/GenBank/DDBJ whole genome shotgun (WGS) entry which is preliminary data.</text>
</comment>
<protein>
    <submittedName>
        <fullName evidence="1">Rho guanine nucleotide exchange factor at 64c isoform a</fullName>
    </submittedName>
</protein>
<accession>A0ACB9TT58</accession>
<reference evidence="1" key="1">
    <citation type="submission" date="2022-04" db="EMBL/GenBank/DDBJ databases">
        <title>Chromosome-scale genome assembly of Holotrichia oblita Faldermann.</title>
        <authorList>
            <person name="Rongchong L."/>
        </authorList>
    </citation>
    <scope>NUCLEOTIDE SEQUENCE</scope>
    <source>
        <strain evidence="1">81SQS9</strain>
    </source>
</reference>
<dbReference type="EMBL" id="CM043015">
    <property type="protein sequence ID" value="KAI4469964.1"/>
    <property type="molecule type" value="Genomic_DNA"/>
</dbReference>
<organism evidence="1 2">
    <name type="scientific">Holotrichia oblita</name>
    <name type="common">Chafer beetle</name>
    <dbReference type="NCBI Taxonomy" id="644536"/>
    <lineage>
        <taxon>Eukaryota</taxon>
        <taxon>Metazoa</taxon>
        <taxon>Ecdysozoa</taxon>
        <taxon>Arthropoda</taxon>
        <taxon>Hexapoda</taxon>
        <taxon>Insecta</taxon>
        <taxon>Pterygota</taxon>
        <taxon>Neoptera</taxon>
        <taxon>Endopterygota</taxon>
        <taxon>Coleoptera</taxon>
        <taxon>Polyphaga</taxon>
        <taxon>Scarabaeiformia</taxon>
        <taxon>Scarabaeidae</taxon>
        <taxon>Melolonthinae</taxon>
        <taxon>Holotrichia</taxon>
    </lineage>
</organism>